<dbReference type="WBParaSite" id="ACOC_0000195001-mRNA-1">
    <property type="protein sequence ID" value="ACOC_0000195001-mRNA-1"/>
    <property type="gene ID" value="ACOC_0000195001"/>
</dbReference>
<organism evidence="3">
    <name type="scientific">Angiostrongylus costaricensis</name>
    <name type="common">Nematode worm</name>
    <dbReference type="NCBI Taxonomy" id="334426"/>
    <lineage>
        <taxon>Eukaryota</taxon>
        <taxon>Metazoa</taxon>
        <taxon>Ecdysozoa</taxon>
        <taxon>Nematoda</taxon>
        <taxon>Chromadorea</taxon>
        <taxon>Rhabditida</taxon>
        <taxon>Rhabditina</taxon>
        <taxon>Rhabditomorpha</taxon>
        <taxon>Strongyloidea</taxon>
        <taxon>Metastrongylidae</taxon>
        <taxon>Angiostrongylus</taxon>
    </lineage>
</organism>
<evidence type="ECO:0000313" key="2">
    <source>
        <dbReference type="Proteomes" id="UP000267027"/>
    </source>
</evidence>
<dbReference type="OrthoDB" id="6147534at2759"/>
<name>A0A0R3PDE5_ANGCS</name>
<evidence type="ECO:0000313" key="3">
    <source>
        <dbReference type="WBParaSite" id="ACOC_0000195001-mRNA-1"/>
    </source>
</evidence>
<protein>
    <submittedName>
        <fullName evidence="3">DUF4476 domain-containing protein</fullName>
    </submittedName>
</protein>
<sequence length="106" mass="12301">MFFKKTGGNNHYAAVRRDMSAELSQVLERTSCRVQRLGELSLLAKVNYDYLSVESMWCFSRIREAKLLAEASCSVASDADRYEMLYRLGMIDPYTEDEYVKFARSF</sequence>
<gene>
    <name evidence="1" type="ORF">ACOC_LOCUS1951</name>
</gene>
<dbReference type="EMBL" id="UYYA01000331">
    <property type="protein sequence ID" value="VDM53536.1"/>
    <property type="molecule type" value="Genomic_DNA"/>
</dbReference>
<dbReference type="STRING" id="334426.A0A0R3PDE5"/>
<reference evidence="3" key="1">
    <citation type="submission" date="2017-02" db="UniProtKB">
        <authorList>
            <consortium name="WormBaseParasite"/>
        </authorList>
    </citation>
    <scope>IDENTIFICATION</scope>
</reference>
<reference evidence="1 2" key="2">
    <citation type="submission" date="2018-11" db="EMBL/GenBank/DDBJ databases">
        <authorList>
            <consortium name="Pathogen Informatics"/>
        </authorList>
    </citation>
    <scope>NUCLEOTIDE SEQUENCE [LARGE SCALE GENOMIC DNA]</scope>
    <source>
        <strain evidence="1 2">Costa Rica</strain>
    </source>
</reference>
<dbReference type="AlphaFoldDB" id="A0A0R3PDE5"/>
<accession>A0A0R3PDE5</accession>
<evidence type="ECO:0000313" key="1">
    <source>
        <dbReference type="EMBL" id="VDM53536.1"/>
    </source>
</evidence>
<proteinExistence type="predicted"/>
<dbReference type="Proteomes" id="UP000267027">
    <property type="component" value="Unassembled WGS sequence"/>
</dbReference>
<keyword evidence="2" id="KW-1185">Reference proteome</keyword>